<proteinExistence type="inferred from homology"/>
<accession>A0AAW9IZ78</accession>
<comment type="similarity">
    <text evidence="2">Belongs to the glycosyl hydrolase 1 family.</text>
</comment>
<dbReference type="InterPro" id="IPR017853">
    <property type="entry name" value="GH"/>
</dbReference>
<dbReference type="Gene3D" id="3.20.20.80">
    <property type="entry name" value="Glycosidases"/>
    <property type="match status" value="1"/>
</dbReference>
<name>A0AAW9IZ78_CLOPF</name>
<dbReference type="Proteomes" id="UP001289066">
    <property type="component" value="Unassembled WGS sequence"/>
</dbReference>
<comment type="caution">
    <text evidence="3">The sequence shown here is derived from an EMBL/GenBank/DDBJ whole genome shotgun (WGS) entry which is preliminary data.</text>
</comment>
<keyword evidence="1" id="KW-0378">Hydrolase</keyword>
<feature type="non-terminal residue" evidence="3">
    <location>
        <position position="1"/>
    </location>
</feature>
<dbReference type="RefSeq" id="WP_322413676.1">
    <property type="nucleotide sequence ID" value="NZ_WNVG01001587.1"/>
</dbReference>
<dbReference type="EMBL" id="WNVG01001587">
    <property type="protein sequence ID" value="MDZ5035385.1"/>
    <property type="molecule type" value="Genomic_DNA"/>
</dbReference>
<dbReference type="GO" id="GO:0016052">
    <property type="term" value="P:carbohydrate catabolic process"/>
    <property type="evidence" value="ECO:0007669"/>
    <property type="project" value="TreeGrafter"/>
</dbReference>
<feature type="non-terminal residue" evidence="3">
    <location>
        <position position="128"/>
    </location>
</feature>
<dbReference type="PANTHER" id="PTHR10353:SF122">
    <property type="entry name" value="6-PHOSPHO-BETA-GLUCOSIDASE ASCB-RELATED"/>
    <property type="match status" value="1"/>
</dbReference>
<dbReference type="PANTHER" id="PTHR10353">
    <property type="entry name" value="GLYCOSYL HYDROLASE"/>
    <property type="match status" value="1"/>
</dbReference>
<evidence type="ECO:0000256" key="1">
    <source>
        <dbReference type="ARBA" id="ARBA00023295"/>
    </source>
</evidence>
<evidence type="ECO:0000313" key="4">
    <source>
        <dbReference type="Proteomes" id="UP001289066"/>
    </source>
</evidence>
<reference evidence="3" key="1">
    <citation type="submission" date="2019-11" db="EMBL/GenBank/DDBJ databases">
        <title>Characterization of Clostridium perfringens isolates from swine manure treated agricultural soils.</title>
        <authorList>
            <person name="Wushke S.T."/>
        </authorList>
    </citation>
    <scope>NUCLEOTIDE SEQUENCE</scope>
    <source>
        <strain evidence="3">X15</strain>
    </source>
</reference>
<dbReference type="Pfam" id="PF00232">
    <property type="entry name" value="Glyco_hydro_1"/>
    <property type="match status" value="1"/>
</dbReference>
<dbReference type="InterPro" id="IPR001360">
    <property type="entry name" value="Glyco_hydro_1"/>
</dbReference>
<dbReference type="SUPFAM" id="SSF51445">
    <property type="entry name" value="(Trans)glycosidases"/>
    <property type="match status" value="1"/>
</dbReference>
<gene>
    <name evidence="3" type="ORF">GNF81_22160</name>
</gene>
<dbReference type="GO" id="GO:0008422">
    <property type="term" value="F:beta-glucosidase activity"/>
    <property type="evidence" value="ECO:0007669"/>
    <property type="project" value="TreeGrafter"/>
</dbReference>
<keyword evidence="1" id="KW-0326">Glycosidase</keyword>
<protein>
    <submittedName>
        <fullName evidence="3">Family 1 glycosylhydrolase</fullName>
    </submittedName>
</protein>
<evidence type="ECO:0000313" key="3">
    <source>
        <dbReference type="EMBL" id="MDZ5035385.1"/>
    </source>
</evidence>
<sequence>TLSHYETPYGLTKKHNGWLSRETIDCFIRYCEVVFNRYKDVVKYWLTFNEINITTHGGAAAFLGAGVLFDGIREIKLTGFEDMHYQECFQALHHQFVASAKAVQLGHSINPGFKIGCMIANPTYYPYS</sequence>
<organism evidence="3 4">
    <name type="scientific">Clostridium perfringens</name>
    <dbReference type="NCBI Taxonomy" id="1502"/>
    <lineage>
        <taxon>Bacteria</taxon>
        <taxon>Bacillati</taxon>
        <taxon>Bacillota</taxon>
        <taxon>Clostridia</taxon>
        <taxon>Eubacteriales</taxon>
        <taxon>Clostridiaceae</taxon>
        <taxon>Clostridium</taxon>
    </lineage>
</organism>
<dbReference type="AlphaFoldDB" id="A0AAW9IZ78"/>
<dbReference type="GO" id="GO:0005829">
    <property type="term" value="C:cytosol"/>
    <property type="evidence" value="ECO:0007669"/>
    <property type="project" value="TreeGrafter"/>
</dbReference>
<evidence type="ECO:0000256" key="2">
    <source>
        <dbReference type="RuleBase" id="RU003690"/>
    </source>
</evidence>